<sequence length="100" mass="11526">METHQTALPSKSHPIHLSKSLVSSMVHQINANHITETNAIDSIWKLAYSYECLWTTPSIESMQFKCKETLYMILRLLKKIVEIDEDERGKQQTCKLAFSS</sequence>
<reference evidence="1 2" key="1">
    <citation type="submission" date="2015-04" db="EMBL/GenBank/DDBJ databases">
        <authorList>
            <person name="Syromyatnikov M.Y."/>
            <person name="Popov V.N."/>
        </authorList>
    </citation>
    <scope>NUCLEOTIDE SEQUENCE [LARGE SCALE GENOMIC DNA]</scope>
</reference>
<protein>
    <submittedName>
        <fullName evidence="1">CLUMA_CG000563, isoform A</fullName>
    </submittedName>
</protein>
<evidence type="ECO:0000313" key="2">
    <source>
        <dbReference type="Proteomes" id="UP000183832"/>
    </source>
</evidence>
<gene>
    <name evidence="1" type="ORF">CLUMA_CG000563</name>
</gene>
<accession>A0A1J1HGQ0</accession>
<evidence type="ECO:0000313" key="1">
    <source>
        <dbReference type="EMBL" id="CRK86730.1"/>
    </source>
</evidence>
<dbReference type="EMBL" id="CVRI01000002">
    <property type="protein sequence ID" value="CRK86730.1"/>
    <property type="molecule type" value="Genomic_DNA"/>
</dbReference>
<dbReference type="AlphaFoldDB" id="A0A1J1HGQ0"/>
<dbReference type="Proteomes" id="UP000183832">
    <property type="component" value="Unassembled WGS sequence"/>
</dbReference>
<proteinExistence type="predicted"/>
<organism evidence="1 2">
    <name type="scientific">Clunio marinus</name>
    <dbReference type="NCBI Taxonomy" id="568069"/>
    <lineage>
        <taxon>Eukaryota</taxon>
        <taxon>Metazoa</taxon>
        <taxon>Ecdysozoa</taxon>
        <taxon>Arthropoda</taxon>
        <taxon>Hexapoda</taxon>
        <taxon>Insecta</taxon>
        <taxon>Pterygota</taxon>
        <taxon>Neoptera</taxon>
        <taxon>Endopterygota</taxon>
        <taxon>Diptera</taxon>
        <taxon>Nematocera</taxon>
        <taxon>Chironomoidea</taxon>
        <taxon>Chironomidae</taxon>
        <taxon>Clunio</taxon>
    </lineage>
</organism>
<keyword evidence="2" id="KW-1185">Reference proteome</keyword>
<name>A0A1J1HGQ0_9DIPT</name>